<dbReference type="RefSeq" id="WP_261836557.1">
    <property type="nucleotide sequence ID" value="NZ_AP024882.1"/>
</dbReference>
<dbReference type="AlphaFoldDB" id="A0A0B8NVZ3"/>
<proteinExistence type="predicted"/>
<dbReference type="EMBL" id="BBRZ01000101">
    <property type="protein sequence ID" value="GAM58730.1"/>
    <property type="molecule type" value="Genomic_DNA"/>
</dbReference>
<keyword evidence="2" id="KW-1185">Reference proteome</keyword>
<dbReference type="Proteomes" id="UP000031671">
    <property type="component" value="Unassembled WGS sequence"/>
</dbReference>
<reference evidence="1 2" key="1">
    <citation type="submission" date="2015-01" db="EMBL/GenBank/DDBJ databases">
        <title>Vibrio sp. C1 JCM 19231 whole genome shotgun sequence.</title>
        <authorList>
            <person name="Sawabe T."/>
            <person name="Meirelles P."/>
            <person name="Feng G."/>
            <person name="Sayaka M."/>
            <person name="Hattori M."/>
            <person name="Ohkuma M."/>
        </authorList>
    </citation>
    <scope>NUCLEOTIDE SEQUENCE [LARGE SCALE GENOMIC DNA]</scope>
    <source>
        <strain evidence="2">JCM 19231</strain>
    </source>
</reference>
<organism evidence="1 2">
    <name type="scientific">Vibrio ishigakensis</name>
    <dbReference type="NCBI Taxonomy" id="1481914"/>
    <lineage>
        <taxon>Bacteria</taxon>
        <taxon>Pseudomonadati</taxon>
        <taxon>Pseudomonadota</taxon>
        <taxon>Gammaproteobacteria</taxon>
        <taxon>Vibrionales</taxon>
        <taxon>Vibrionaceae</taxon>
        <taxon>Vibrio</taxon>
    </lineage>
</organism>
<reference evidence="1 2" key="2">
    <citation type="submission" date="2015-01" db="EMBL/GenBank/DDBJ databases">
        <authorList>
            <consortium name="NBRP consortium"/>
            <person name="Sawabe T."/>
            <person name="Meirelles P."/>
            <person name="Feng G."/>
            <person name="Sayaka M."/>
            <person name="Hattori M."/>
            <person name="Ohkuma M."/>
        </authorList>
    </citation>
    <scope>NUCLEOTIDE SEQUENCE [LARGE SCALE GENOMIC DNA]</scope>
    <source>
        <strain evidence="2">JCM 19231</strain>
    </source>
</reference>
<gene>
    <name evidence="1" type="ORF">JCM19231_2768</name>
</gene>
<protein>
    <recommendedName>
        <fullName evidence="3">Neuromedin U</fullName>
    </recommendedName>
</protein>
<evidence type="ECO:0000313" key="2">
    <source>
        <dbReference type="Proteomes" id="UP000031671"/>
    </source>
</evidence>
<name>A0A0B8NVZ3_9VIBR</name>
<comment type="caution">
    <text evidence="1">The sequence shown here is derived from an EMBL/GenBank/DDBJ whole genome shotgun (WGS) entry which is preliminary data.</text>
</comment>
<evidence type="ECO:0000313" key="1">
    <source>
        <dbReference type="EMBL" id="GAM58730.1"/>
    </source>
</evidence>
<evidence type="ECO:0008006" key="3">
    <source>
        <dbReference type="Google" id="ProtNLM"/>
    </source>
</evidence>
<sequence length="223" mass="24045">MALPLSEFQLNLVAPYPLTENIKLINKVKLPWDTRPTGEGTETALGKVNYQAYFSQATPMSFGDDFEVSFGLGPSVNFNTSQFDNQMFGDDSTQAGVAGVAFAKSGGFSGIAGYQKLWAVSGDDLDTQSIQLVAGYTWNSGFSVNMAPYLTQTGDEDWYIPVGLGVGQFFKLGGKVPMKIIANAYYNAKVPESMGDDHQWQAQVGVIIMAPSVFGIPLGSMPH</sequence>
<accession>A0A0B8NVZ3</accession>